<name>A0A1M6R2E6_9BACT</name>
<gene>
    <name evidence="2" type="ORF">SAMN05720469_10387</name>
</gene>
<evidence type="ECO:0000313" key="2">
    <source>
        <dbReference type="EMBL" id="SHK26624.1"/>
    </source>
</evidence>
<keyword evidence="3" id="KW-1185">Reference proteome</keyword>
<dbReference type="EMBL" id="FRAW01000003">
    <property type="protein sequence ID" value="SHK26624.1"/>
    <property type="molecule type" value="Genomic_DNA"/>
</dbReference>
<accession>A0A1M6R2E6</accession>
<dbReference type="AlphaFoldDB" id="A0A1M6R2E6"/>
<evidence type="ECO:0000313" key="3">
    <source>
        <dbReference type="Proteomes" id="UP000184275"/>
    </source>
</evidence>
<organism evidence="2 3">
    <name type="scientific">Fibrobacter intestinalis</name>
    <dbReference type="NCBI Taxonomy" id="28122"/>
    <lineage>
        <taxon>Bacteria</taxon>
        <taxon>Pseudomonadati</taxon>
        <taxon>Fibrobacterota</taxon>
        <taxon>Fibrobacteria</taxon>
        <taxon>Fibrobacterales</taxon>
        <taxon>Fibrobacteraceae</taxon>
        <taxon>Fibrobacter</taxon>
    </lineage>
</organism>
<protein>
    <submittedName>
        <fullName evidence="2">Surface antigen</fullName>
    </submittedName>
</protein>
<proteinExistence type="predicted"/>
<feature type="signal peptide" evidence="1">
    <location>
        <begin position="1"/>
        <end position="20"/>
    </location>
</feature>
<evidence type="ECO:0000256" key="1">
    <source>
        <dbReference type="SAM" id="SignalP"/>
    </source>
</evidence>
<dbReference type="Gene3D" id="2.40.160.50">
    <property type="entry name" value="membrane protein fhac: a member of the omp85/tpsb transporter family"/>
    <property type="match status" value="1"/>
</dbReference>
<reference evidence="3" key="1">
    <citation type="submission" date="2016-11" db="EMBL/GenBank/DDBJ databases">
        <authorList>
            <person name="Varghese N."/>
            <person name="Submissions S."/>
        </authorList>
    </citation>
    <scope>NUCLEOTIDE SEQUENCE [LARGE SCALE GENOMIC DNA]</scope>
    <source>
        <strain evidence="3">UWOS</strain>
    </source>
</reference>
<feature type="chain" id="PRO_5012183958" evidence="1">
    <location>
        <begin position="21"/>
        <end position="367"/>
    </location>
</feature>
<sequence>MPFFKKIIALCFFWMSLASADVAIFSQDTISMDTSRQQKFQRYSAVPVIGYTEETRMQLGAMILFFLKPDESDGKVPEIGVTAYGSSRGQFQFTLEPYFYFCRDKISLWFDLEYQDWFASYFGRGNSPDIDEFTNYNRKKLYFGAKVESRLGLPDYLKYGLELHIESSEIDFKKSSSMPLPDPHSGNRNGVGYLLGLDTRDNTNWTQHGYLIEWKQIFFSDQLGDYSFDKMTLDMRAYTILPFRTTAAFGFLWQRANGDVPFDMLAGPDGIKRFRGVESLYFGDNQAVILQSEIRKYFGWLLGGHVFVESGKAGAYFSELMRNEWHRSVGAGALLALNKNERLFARADVSWIDFDHIGLSFYVRQAF</sequence>
<keyword evidence="1" id="KW-0732">Signal</keyword>
<dbReference type="Proteomes" id="UP000184275">
    <property type="component" value="Unassembled WGS sequence"/>
</dbReference>